<dbReference type="AlphaFoldDB" id="A0A6J4GA08"/>
<dbReference type="RefSeq" id="WP_173969499.1">
    <property type="nucleotide sequence ID" value="NZ_CADCSU010000043.1"/>
</dbReference>
<accession>A0A6J4GA08</accession>
<proteinExistence type="predicted"/>
<organism evidence="1 2">
    <name type="scientific">Flavobacterium bizetiae</name>
    <dbReference type="NCBI Taxonomy" id="2704140"/>
    <lineage>
        <taxon>Bacteria</taxon>
        <taxon>Pseudomonadati</taxon>
        <taxon>Bacteroidota</taxon>
        <taxon>Flavobacteriia</taxon>
        <taxon>Flavobacteriales</taxon>
        <taxon>Flavobacteriaceae</taxon>
        <taxon>Flavobacterium</taxon>
    </lineage>
</organism>
<evidence type="ECO:0008006" key="3">
    <source>
        <dbReference type="Google" id="ProtNLM"/>
    </source>
</evidence>
<name>A0A6J4GA08_9FLAO</name>
<keyword evidence="2" id="KW-1185">Reference proteome</keyword>
<gene>
    <name evidence="1" type="ORF">FLA105534_00754</name>
</gene>
<sequence>MKTILYFTAIISFFFLLGCSDKTNENALNKEASLPDNMLDKVSGLEVINSSINNKKHTTALLYGNQIAIERIETNSSHLQKGEKLICITWHQKPDPNWIGAIIPGKLLSIEILESVGEKEDFKYQKFEENTMILQKDTLGNSHRIGLLLNQKRAIVPEL</sequence>
<reference evidence="1 2" key="1">
    <citation type="submission" date="2020-02" db="EMBL/GenBank/DDBJ databases">
        <authorList>
            <person name="Criscuolo A."/>
        </authorList>
    </citation>
    <scope>NUCLEOTIDE SEQUENCE [LARGE SCALE GENOMIC DNA]</scope>
    <source>
        <strain evidence="1">CIP105534</strain>
    </source>
</reference>
<dbReference type="EMBL" id="CADCSU010000043">
    <property type="protein sequence ID" value="CAA9195634.1"/>
    <property type="molecule type" value="Genomic_DNA"/>
</dbReference>
<dbReference type="Proteomes" id="UP000479938">
    <property type="component" value="Unassembled WGS sequence"/>
</dbReference>
<evidence type="ECO:0000313" key="1">
    <source>
        <dbReference type="EMBL" id="CAA9195634.1"/>
    </source>
</evidence>
<evidence type="ECO:0000313" key="2">
    <source>
        <dbReference type="Proteomes" id="UP000479938"/>
    </source>
</evidence>
<dbReference type="PROSITE" id="PS51257">
    <property type="entry name" value="PROKAR_LIPOPROTEIN"/>
    <property type="match status" value="1"/>
</dbReference>
<protein>
    <recommendedName>
        <fullName evidence="3">Lipoprotein</fullName>
    </recommendedName>
</protein>